<keyword evidence="1 5" id="KW-0132">Cell division</keyword>
<dbReference type="NCBIfam" id="NF000995">
    <property type="entry name" value="PRK00104.1-4"/>
    <property type="match status" value="1"/>
</dbReference>
<dbReference type="OrthoDB" id="9811016at2"/>
<sequence length="257" mass="29779">MYEVKLEAFTGPLDLLLHLIHRLEIDIYDIPMAELTAQYIDHIHAMKELELNEASEYLVMAATLLAIKSRMLLPIHEGEIEDAEFEVDAPDPREELVTKLIEYKKYKEAATELKNLESERAQVFTRPPSDLSGFMPDEQLVLFDMNVNVYDMLSAFQKMLRRKQLKKTLSTRIARQEISVKEQMIAVVDSLKLNGGKSYFSELFPYEDKATIIVTFLSLLELMKRQVVNVEQEKNFEDLTVTLQKGDILDDLEQFNE</sequence>
<evidence type="ECO:0000256" key="1">
    <source>
        <dbReference type="ARBA" id="ARBA00022618"/>
    </source>
</evidence>
<name>A0A3S0JSD8_9BACI</name>
<evidence type="ECO:0000313" key="7">
    <source>
        <dbReference type="Proteomes" id="UP000276349"/>
    </source>
</evidence>
<keyword evidence="3 5" id="KW-0131">Cell cycle</keyword>
<dbReference type="EMBL" id="RXNR01000054">
    <property type="protein sequence ID" value="RTQ90070.1"/>
    <property type="molecule type" value="Genomic_DNA"/>
</dbReference>
<evidence type="ECO:0000256" key="2">
    <source>
        <dbReference type="ARBA" id="ARBA00022829"/>
    </source>
</evidence>
<evidence type="ECO:0000256" key="4">
    <source>
        <dbReference type="ARBA" id="ARBA00044777"/>
    </source>
</evidence>
<comment type="subunit">
    <text evidence="5">Component of a cohesin-like complex composed of ScpA, ScpB and the Smc homodimer, in which ScpA and ScpB bind to the head domain of Smc. The presence of the three proteins is required for the association of the complex with DNA.</text>
</comment>
<dbReference type="InterPro" id="IPR023093">
    <property type="entry name" value="ScpA-like_C"/>
</dbReference>
<dbReference type="InterPro" id="IPR003768">
    <property type="entry name" value="ScpA"/>
</dbReference>
<keyword evidence="5" id="KW-0963">Cytoplasm</keyword>
<gene>
    <name evidence="5" type="primary">scpA</name>
    <name evidence="6" type="ORF">EKG35_15470</name>
</gene>
<reference evidence="6 7" key="1">
    <citation type="submission" date="2018-12" db="EMBL/GenBank/DDBJ databases">
        <authorList>
            <person name="Yu L."/>
        </authorList>
    </citation>
    <scope>NUCLEOTIDE SEQUENCE [LARGE SCALE GENOMIC DNA]</scope>
    <source>
        <strain evidence="6 7">S5H2222</strain>
    </source>
</reference>
<dbReference type="Gene3D" id="6.10.250.2410">
    <property type="match status" value="1"/>
</dbReference>
<dbReference type="RefSeq" id="WP_126295448.1">
    <property type="nucleotide sequence ID" value="NZ_CP155468.1"/>
</dbReference>
<comment type="function">
    <text evidence="5">Participates in chromosomal partition during cell division. May act via the formation of a condensin-like complex containing Smc and ScpB that pull DNA away from mid-cell into both cell halves.</text>
</comment>
<comment type="subcellular location">
    <subcellularLocation>
        <location evidence="5">Cytoplasm</location>
    </subcellularLocation>
    <text evidence="5">Associated with two foci at the outer edges of the nucleoid region in young cells, and at four foci within both cell halves in older cells.</text>
</comment>
<evidence type="ECO:0000256" key="5">
    <source>
        <dbReference type="HAMAP-Rule" id="MF_01805"/>
    </source>
</evidence>
<dbReference type="GO" id="GO:0051301">
    <property type="term" value="P:cell division"/>
    <property type="evidence" value="ECO:0007669"/>
    <property type="project" value="UniProtKB-KW"/>
</dbReference>
<dbReference type="Gene3D" id="1.10.10.580">
    <property type="entry name" value="Structural maintenance of chromosome 1. Chain E"/>
    <property type="match status" value="1"/>
</dbReference>
<dbReference type="Proteomes" id="UP000276349">
    <property type="component" value="Unassembled WGS sequence"/>
</dbReference>
<comment type="similarity">
    <text evidence="5">Belongs to the ScpA family.</text>
</comment>
<dbReference type="HAMAP" id="MF_01805">
    <property type="entry name" value="ScpA"/>
    <property type="match status" value="1"/>
</dbReference>
<evidence type="ECO:0000313" key="6">
    <source>
        <dbReference type="EMBL" id="RTQ90070.1"/>
    </source>
</evidence>
<dbReference type="PANTHER" id="PTHR33969">
    <property type="entry name" value="SEGREGATION AND CONDENSATION PROTEIN A"/>
    <property type="match status" value="1"/>
</dbReference>
<dbReference type="AlphaFoldDB" id="A0A3S0JSD8"/>
<accession>A0A3S0JSD8</accession>
<evidence type="ECO:0000256" key="3">
    <source>
        <dbReference type="ARBA" id="ARBA00023306"/>
    </source>
</evidence>
<dbReference type="GO" id="GO:0007059">
    <property type="term" value="P:chromosome segregation"/>
    <property type="evidence" value="ECO:0007669"/>
    <property type="project" value="UniProtKB-UniRule"/>
</dbReference>
<protein>
    <recommendedName>
        <fullName evidence="4 5">Segregation and condensation protein A</fullName>
    </recommendedName>
</protein>
<proteinExistence type="inferred from homology"/>
<keyword evidence="2 5" id="KW-0159">Chromosome partition</keyword>
<dbReference type="GO" id="GO:0006260">
    <property type="term" value="P:DNA replication"/>
    <property type="evidence" value="ECO:0007669"/>
    <property type="project" value="UniProtKB-UniRule"/>
</dbReference>
<keyword evidence="7" id="KW-1185">Reference proteome</keyword>
<comment type="caution">
    <text evidence="6">The sequence shown here is derived from an EMBL/GenBank/DDBJ whole genome shotgun (WGS) entry which is preliminary data.</text>
</comment>
<organism evidence="6 7">
    <name type="scientific">Lysinibacillus telephonicus</name>
    <dbReference type="NCBI Taxonomy" id="1714840"/>
    <lineage>
        <taxon>Bacteria</taxon>
        <taxon>Bacillati</taxon>
        <taxon>Bacillota</taxon>
        <taxon>Bacilli</taxon>
        <taxon>Bacillales</taxon>
        <taxon>Bacillaceae</taxon>
        <taxon>Lysinibacillus</taxon>
    </lineage>
</organism>
<dbReference type="PANTHER" id="PTHR33969:SF2">
    <property type="entry name" value="SEGREGATION AND CONDENSATION PROTEIN A"/>
    <property type="match status" value="1"/>
</dbReference>
<dbReference type="GO" id="GO:0005737">
    <property type="term" value="C:cytoplasm"/>
    <property type="evidence" value="ECO:0007669"/>
    <property type="project" value="UniProtKB-SubCell"/>
</dbReference>
<dbReference type="Pfam" id="PF02616">
    <property type="entry name" value="SMC_ScpA"/>
    <property type="match status" value="1"/>
</dbReference>